<sequence>MPHNASACSPNSIPAPGSLDIPTNINVGLTPLTNNAEAGMAICCAPNPANLADDGCTLWCELPQSFMDNITKHRQSGIADELTYCLNHSGQNLTDLVTTAASPASLGPKSVTPISARVADTFLEDEPLWVGSIIGKAGEDQKICQHIFGGQKSHSTVYDIAWDFLIALEAQRRTDPLRPIIFIAHSLGGIVIKEMLRRSNGCQDSRAFLQSIAKAHPRHHILWYSARWCRPASMGLAEIVRGPNHDSRVQFLHETVRGFLLKQDGLNKICSHLEESHEGMAHEVLKRSCATYIHNCWAKVPPRRSQFLEYSVRNMFWHADKAQEAGFEQSGFLLTLNQELWLKLNMNFGVTKFNQGSRLLYILAAKGCSNLVAAMH</sequence>
<evidence type="ECO:0000313" key="1">
    <source>
        <dbReference type="EMBL" id="KAK9769984.1"/>
    </source>
</evidence>
<organism evidence="1 2">
    <name type="scientific">Seiridium cardinale</name>
    <dbReference type="NCBI Taxonomy" id="138064"/>
    <lineage>
        <taxon>Eukaryota</taxon>
        <taxon>Fungi</taxon>
        <taxon>Dikarya</taxon>
        <taxon>Ascomycota</taxon>
        <taxon>Pezizomycotina</taxon>
        <taxon>Sordariomycetes</taxon>
        <taxon>Xylariomycetidae</taxon>
        <taxon>Amphisphaeriales</taxon>
        <taxon>Sporocadaceae</taxon>
        <taxon>Seiridium</taxon>
    </lineage>
</organism>
<reference evidence="1 2" key="1">
    <citation type="submission" date="2024-02" db="EMBL/GenBank/DDBJ databases">
        <title>First draft genome assembly of two strains of Seiridium cardinale.</title>
        <authorList>
            <person name="Emiliani G."/>
            <person name="Scali E."/>
        </authorList>
    </citation>
    <scope>NUCLEOTIDE SEQUENCE [LARGE SCALE GENOMIC DNA]</scope>
    <source>
        <strain evidence="1 2">BM-138-000479</strain>
    </source>
</reference>
<comment type="caution">
    <text evidence="1">The sequence shown here is derived from an EMBL/GenBank/DDBJ whole genome shotgun (WGS) entry which is preliminary data.</text>
</comment>
<keyword evidence="2" id="KW-1185">Reference proteome</keyword>
<dbReference type="SUPFAM" id="SSF53474">
    <property type="entry name" value="alpha/beta-Hydrolases"/>
    <property type="match status" value="1"/>
</dbReference>
<protein>
    <submittedName>
        <fullName evidence="1">NACHT domain-containing protein</fullName>
    </submittedName>
</protein>
<dbReference type="InterPro" id="IPR029058">
    <property type="entry name" value="AB_hydrolase_fold"/>
</dbReference>
<name>A0ABR2X868_9PEZI</name>
<accession>A0ABR2X868</accession>
<evidence type="ECO:0000313" key="2">
    <source>
        <dbReference type="Proteomes" id="UP001465668"/>
    </source>
</evidence>
<dbReference type="Proteomes" id="UP001465668">
    <property type="component" value="Unassembled WGS sequence"/>
</dbReference>
<dbReference type="EMBL" id="JARVKM010000104">
    <property type="protein sequence ID" value="KAK9769984.1"/>
    <property type="molecule type" value="Genomic_DNA"/>
</dbReference>
<proteinExistence type="predicted"/>
<gene>
    <name evidence="1" type="ORF">SCAR479_13309</name>
</gene>